<dbReference type="EMBL" id="JBDJNQ010000018">
    <property type="protein sequence ID" value="MEN5380467.1"/>
    <property type="molecule type" value="Genomic_DNA"/>
</dbReference>
<organism evidence="2 3">
    <name type="scientific">Sphingobacterium kitahiroshimense</name>
    <dbReference type="NCBI Taxonomy" id="470446"/>
    <lineage>
        <taxon>Bacteria</taxon>
        <taxon>Pseudomonadati</taxon>
        <taxon>Bacteroidota</taxon>
        <taxon>Sphingobacteriia</taxon>
        <taxon>Sphingobacteriales</taxon>
        <taxon>Sphingobacteriaceae</taxon>
        <taxon>Sphingobacterium</taxon>
    </lineage>
</organism>
<feature type="transmembrane region" description="Helical" evidence="1">
    <location>
        <begin position="277"/>
        <end position="297"/>
    </location>
</feature>
<feature type="transmembrane region" description="Helical" evidence="1">
    <location>
        <begin position="90"/>
        <end position="112"/>
    </location>
</feature>
<dbReference type="RefSeq" id="WP_346583315.1">
    <property type="nucleotide sequence ID" value="NZ_JBDJNQ010000018.1"/>
</dbReference>
<evidence type="ECO:0000313" key="3">
    <source>
        <dbReference type="Proteomes" id="UP001409291"/>
    </source>
</evidence>
<feature type="transmembrane region" description="Helical" evidence="1">
    <location>
        <begin position="237"/>
        <end position="257"/>
    </location>
</feature>
<comment type="caution">
    <text evidence="2">The sequence shown here is derived from an EMBL/GenBank/DDBJ whole genome shotgun (WGS) entry which is preliminary data.</text>
</comment>
<keyword evidence="1" id="KW-0812">Transmembrane</keyword>
<keyword evidence="1" id="KW-1133">Transmembrane helix</keyword>
<proteinExistence type="predicted"/>
<name>A0ABV0C4A1_9SPHI</name>
<gene>
    <name evidence="2" type="ORF">ABE541_24620</name>
</gene>
<evidence type="ECO:0000256" key="1">
    <source>
        <dbReference type="SAM" id="Phobius"/>
    </source>
</evidence>
<feature type="transmembrane region" description="Helical" evidence="1">
    <location>
        <begin position="199"/>
        <end position="225"/>
    </location>
</feature>
<evidence type="ECO:0000313" key="2">
    <source>
        <dbReference type="EMBL" id="MEN5380467.1"/>
    </source>
</evidence>
<feature type="transmembrane region" description="Helical" evidence="1">
    <location>
        <begin position="166"/>
        <end position="193"/>
    </location>
</feature>
<accession>A0ABV0C4A1</accession>
<dbReference type="Proteomes" id="UP001409291">
    <property type="component" value="Unassembled WGS sequence"/>
</dbReference>
<reference evidence="2 3" key="1">
    <citation type="submission" date="2024-04" db="EMBL/GenBank/DDBJ databases">
        <title>WGS of bacteria from Torrens River.</title>
        <authorList>
            <person name="Wyrsch E.R."/>
            <person name="Drigo B."/>
        </authorList>
    </citation>
    <scope>NUCLEOTIDE SEQUENCE [LARGE SCALE GENOMIC DNA]</scope>
    <source>
        <strain evidence="2 3">TWI391</strain>
    </source>
</reference>
<keyword evidence="3" id="KW-1185">Reference proteome</keyword>
<feature type="transmembrane region" description="Helical" evidence="1">
    <location>
        <begin position="304"/>
        <end position="322"/>
    </location>
</feature>
<protein>
    <submittedName>
        <fullName evidence="2">EpsG family protein</fullName>
    </submittedName>
</protein>
<feature type="transmembrane region" description="Helical" evidence="1">
    <location>
        <begin position="119"/>
        <end position="136"/>
    </location>
</feature>
<sequence>MALYYIIFVTSYLLCFVDFAKSKTDKLLVYLPYCVFITLIVAFRPVAIDNDSVAYQEMFVSYSTSTFDQIIAGGYGYVEQGYVFLNKIVFLLGGNFRVFLILIAFGTALFNYTFIFKHCGYIFISLLFYISFFYLYRDFTQIRYGLSAAICMWSLHCFFQKKYLYGLIISLVAVSFHSAAIIVPVAVVVVTFFRNHIWYILMPIPCFFIGKLLTLKLIFSFFGYGSDHMDIYLEDESLGSASISLIGYCICLIYFFLIKFRGALLDNSSIFIKTGDFYYKLVSIAVAMNFLFINISIFQRFSFILFQCTAILLSVSISLMAFRIKERYIFVIFYFLIATFLLFYGIRMINEDLVRPYTLFFL</sequence>
<feature type="transmembrane region" description="Helical" evidence="1">
    <location>
        <begin position="30"/>
        <end position="47"/>
    </location>
</feature>
<dbReference type="InterPro" id="IPR049458">
    <property type="entry name" value="EpsG-like"/>
</dbReference>
<dbReference type="Pfam" id="PF14897">
    <property type="entry name" value="EpsG"/>
    <property type="match status" value="1"/>
</dbReference>
<keyword evidence="1" id="KW-0472">Membrane</keyword>
<feature type="transmembrane region" description="Helical" evidence="1">
    <location>
        <begin position="328"/>
        <end position="346"/>
    </location>
</feature>